<keyword evidence="2" id="KW-1185">Reference proteome</keyword>
<comment type="caution">
    <text evidence="1">The sequence shown here is derived from an EMBL/GenBank/DDBJ whole genome shotgun (WGS) entry which is preliminary data.</text>
</comment>
<name>A0AB34HLZ8_ESCRO</name>
<dbReference type="EMBL" id="JAIQCJ010001174">
    <property type="protein sequence ID" value="KAJ8792025.1"/>
    <property type="molecule type" value="Genomic_DNA"/>
</dbReference>
<proteinExistence type="predicted"/>
<dbReference type="Proteomes" id="UP001159641">
    <property type="component" value="Unassembled WGS sequence"/>
</dbReference>
<dbReference type="AlphaFoldDB" id="A0AB34HLZ8"/>
<protein>
    <submittedName>
        <fullName evidence="1">Uncharacterized protein</fullName>
    </submittedName>
</protein>
<organism evidence="1 2">
    <name type="scientific">Eschrichtius robustus</name>
    <name type="common">California gray whale</name>
    <name type="synonym">Eschrichtius gibbosus</name>
    <dbReference type="NCBI Taxonomy" id="9764"/>
    <lineage>
        <taxon>Eukaryota</taxon>
        <taxon>Metazoa</taxon>
        <taxon>Chordata</taxon>
        <taxon>Craniata</taxon>
        <taxon>Vertebrata</taxon>
        <taxon>Euteleostomi</taxon>
        <taxon>Mammalia</taxon>
        <taxon>Eutheria</taxon>
        <taxon>Laurasiatheria</taxon>
        <taxon>Artiodactyla</taxon>
        <taxon>Whippomorpha</taxon>
        <taxon>Cetacea</taxon>
        <taxon>Mysticeti</taxon>
        <taxon>Eschrichtiidae</taxon>
        <taxon>Eschrichtius</taxon>
    </lineage>
</organism>
<gene>
    <name evidence="1" type="ORF">J1605_020227</name>
</gene>
<accession>A0AB34HLZ8</accession>
<evidence type="ECO:0000313" key="2">
    <source>
        <dbReference type="Proteomes" id="UP001159641"/>
    </source>
</evidence>
<reference evidence="1 2" key="1">
    <citation type="submission" date="2022-11" db="EMBL/GenBank/DDBJ databases">
        <title>Whole genome sequence of Eschrichtius robustus ER-17-0199.</title>
        <authorList>
            <person name="Bruniche-Olsen A."/>
            <person name="Black A.N."/>
            <person name="Fields C.J."/>
            <person name="Walden K."/>
            <person name="Dewoody J.A."/>
        </authorList>
    </citation>
    <scope>NUCLEOTIDE SEQUENCE [LARGE SCALE GENOMIC DNA]</scope>
    <source>
        <strain evidence="1">ER-17-0199</strain>
        <tissue evidence="1">Blubber</tissue>
    </source>
</reference>
<evidence type="ECO:0000313" key="1">
    <source>
        <dbReference type="EMBL" id="KAJ8792025.1"/>
    </source>
</evidence>
<sequence length="193" mass="19786">MKRLDSCAITAFKLVPSNFPSPSCDTGEAGQISFCPPSVMGAVLFDHGSLCPGLKASVAAEPQPRSTHPDEALGAASLGGFSSSCRVGSALQVVTGRGETRNAVRAWERRGAQLQGSGRRGPGWPGMVARGALGVLLLLHLASGERPAPHAYGQAWETQGQGQGGGRLEQVLRGAHLTAAAPPPSSGSVLLSR</sequence>